<proteinExistence type="predicted"/>
<evidence type="ECO:0000313" key="4">
    <source>
        <dbReference type="EMBL" id="CAL4799686.1"/>
    </source>
</evidence>
<evidence type="ECO:0000313" key="5">
    <source>
        <dbReference type="Proteomes" id="UP001152797"/>
    </source>
</evidence>
<comment type="caution">
    <text evidence="2">The sequence shown here is derived from an EMBL/GenBank/DDBJ whole genome shotgun (WGS) entry which is preliminary data.</text>
</comment>
<keyword evidence="5" id="KW-1185">Reference proteome</keyword>
<dbReference type="Proteomes" id="UP001152797">
    <property type="component" value="Unassembled WGS sequence"/>
</dbReference>
<sequence length="1275" mass="143028">MSLVSIAHHFLDRLTVPEFERLRAIATGLSGMTVPVGSTCSGLATTGLCVKALFQAINQRFNTNCQASCEFAVENSPPKQRFILGAHGDEIKHLFADVSCFEKDEAFCLKEGKSVKIPTVFLLVASPSCVNLSGQRSDRAEFASCYQDDSSASASGHTYQFGYRKATQRTEAEDFREIGHTFEHTKVDSCHLLMPQRREWVWGSSCTGAHDTQYPLDMKITMQRLKGPKRFTLGDVLLDDLPTCDPPVSDSFQCQLEKVKNICQERKIDFSTVTMDSSTSRRRSPEYACDMFTCIRPSHRIWLCGHNRFAEPQELLRAHGVFAEEFHVPKAVLDLEPHLAADFAGNAFSTSALIAKILCTMVNGFPWKRLANKVSLSRSGVLNECARRAAKRANEQGPSEPPVEPPSKKSKKQGRKSSKPSRKRAQPAGEPESDPKKAKTDKNNQLRGQNFKGALLTISKKMEILKRYQELAETTKHPEKAWFGLRFVEYLLPDKNGAVSKWRKSCQAYKWDVIMEKCPAIAAKIDEVPNWLRERLNIHTSKGYHSKIPKEVTDIADSILQHATKQGYELNMISVEQLIDDCVSAYNAEVSKRRAAHEDADLQALDNLVAAGASEEEIERLKNLQNAHRASWPCEIKFSSGMRGKQYQAAKFCDTYGYSLFTQDKPTRHLPREHPHVQHVNDFILMNIQEGKVNSKLVCNFDQVWSCLYEPMRKTLWKKNEHGQKDSLSKFPARQKIRATLQEHFGQTISLPLAERNAKWKVRLADIEGYGGANTVNYWRSPRTTTTVSWITGEMVKFLDLLTTELRKQRRAIGCLDNSERAMVICDKCTSHLSRTYLDLRKQWAQEQNVLLVGADPDSDVQIPGGWGLSSSPNDGWHGHWHLLRSAYLRCALKMPMNPLLQQEVSAYDIGPGGLLPSISCPVATSIAADAFAFQKLGELAKGKTLLWAWMSRGFLSPKLAAEWLFNGDEEELQEHMQRVKGSYRDLLGMRDIPSLDKSQVRQEVAQGSGGQVRQEVAQASVVGHTGQVRQEVAQGFGGQVRQEVAQAVVGAYRLAWERAATPLKGELIHAWYVKTESPEPLQLPRYFNVPLELAMSQWMVLRKKWDGTLAKRASEGKTLTPASQKAYQSFLDAPYRKIVIDTKTKTYIPRPSNATAATLESCLITELKMSLDPSHLSLRFGDGPFFHLFVRQFEVTDGEATRVPPLTEVLPKDLSASVGVDPAEVSGEGEVEKDLAAEFSDQEDEFGEGIGEKFDEKFDCPKAKFAKGDCHDLD</sequence>
<organism evidence="2">
    <name type="scientific">Cladocopium goreaui</name>
    <dbReference type="NCBI Taxonomy" id="2562237"/>
    <lineage>
        <taxon>Eukaryota</taxon>
        <taxon>Sar</taxon>
        <taxon>Alveolata</taxon>
        <taxon>Dinophyceae</taxon>
        <taxon>Suessiales</taxon>
        <taxon>Symbiodiniaceae</taxon>
        <taxon>Cladocopium</taxon>
    </lineage>
</organism>
<feature type="compositionally biased region" description="Basic and acidic residues" evidence="1">
    <location>
        <begin position="433"/>
        <end position="444"/>
    </location>
</feature>
<dbReference type="OrthoDB" id="437318at2759"/>
<evidence type="ECO:0000256" key="1">
    <source>
        <dbReference type="SAM" id="MobiDB-lite"/>
    </source>
</evidence>
<reference evidence="3" key="2">
    <citation type="submission" date="2024-04" db="EMBL/GenBank/DDBJ databases">
        <authorList>
            <person name="Chen Y."/>
            <person name="Shah S."/>
            <person name="Dougan E. K."/>
            <person name="Thang M."/>
            <person name="Chan C."/>
        </authorList>
    </citation>
    <scope>NUCLEOTIDE SEQUENCE [LARGE SCALE GENOMIC DNA]</scope>
</reference>
<dbReference type="EMBL" id="CAMXCT020005445">
    <property type="protein sequence ID" value="CAL1165749.1"/>
    <property type="molecule type" value="Genomic_DNA"/>
</dbReference>
<dbReference type="AlphaFoldDB" id="A0A9P1GJA6"/>
<protein>
    <submittedName>
        <fullName evidence="4">Malate dehydrogenase 2, mitochondrial</fullName>
    </submittedName>
</protein>
<gene>
    <name evidence="2" type="ORF">C1SCF055_LOCUS37441</name>
</gene>
<evidence type="ECO:0000313" key="3">
    <source>
        <dbReference type="EMBL" id="CAL1165749.1"/>
    </source>
</evidence>
<dbReference type="EMBL" id="CAMXCT030005445">
    <property type="protein sequence ID" value="CAL4799686.1"/>
    <property type="molecule type" value="Genomic_DNA"/>
</dbReference>
<feature type="region of interest" description="Disordered" evidence="1">
    <location>
        <begin position="388"/>
        <end position="451"/>
    </location>
</feature>
<dbReference type="EMBL" id="CAMXCT010005445">
    <property type="protein sequence ID" value="CAI4012374.1"/>
    <property type="molecule type" value="Genomic_DNA"/>
</dbReference>
<accession>A0A9P1GJA6</accession>
<name>A0A9P1GJA6_9DINO</name>
<evidence type="ECO:0000313" key="2">
    <source>
        <dbReference type="EMBL" id="CAI4012374.1"/>
    </source>
</evidence>
<feature type="compositionally biased region" description="Basic residues" evidence="1">
    <location>
        <begin position="408"/>
        <end position="425"/>
    </location>
</feature>
<reference evidence="2" key="1">
    <citation type="submission" date="2022-10" db="EMBL/GenBank/DDBJ databases">
        <authorList>
            <person name="Chen Y."/>
            <person name="Dougan E. K."/>
            <person name="Chan C."/>
            <person name="Rhodes N."/>
            <person name="Thang M."/>
        </authorList>
    </citation>
    <scope>NUCLEOTIDE SEQUENCE</scope>
</reference>